<name>A0AAX6G3B1_IRIPA</name>
<evidence type="ECO:0000256" key="2">
    <source>
        <dbReference type="SAM" id="MobiDB-lite"/>
    </source>
</evidence>
<dbReference type="Pfam" id="PF02519">
    <property type="entry name" value="Auxin_inducible"/>
    <property type="match status" value="1"/>
</dbReference>
<accession>A0AAX6G3B1</accession>
<dbReference type="Proteomes" id="UP001140949">
    <property type="component" value="Unassembled WGS sequence"/>
</dbReference>
<comment type="caution">
    <text evidence="3">The sequence shown here is derived from an EMBL/GenBank/DDBJ whole genome shotgun (WGS) entry which is preliminary data.</text>
</comment>
<evidence type="ECO:0000256" key="1">
    <source>
        <dbReference type="ARBA" id="ARBA00006974"/>
    </source>
</evidence>
<feature type="region of interest" description="Disordered" evidence="2">
    <location>
        <begin position="88"/>
        <end position="134"/>
    </location>
</feature>
<comment type="similarity">
    <text evidence="1">Belongs to the ARG7 family.</text>
</comment>
<sequence length="142" mass="14470">MVGGGACMNKKMSSILKKCRSLSARLGRSSSYTNLRSMSARDVADEECADAAAAGGAAAVVFVGSSRRRYTISAKHLSHPLINALIDRPEGGPDEEENIGEVRGGALRPPAVDAGERPPGRGGGGRRVAAGGAGSALLVLIV</sequence>
<dbReference type="EMBL" id="JANAVB010023506">
    <property type="protein sequence ID" value="KAJ6823179.1"/>
    <property type="molecule type" value="Genomic_DNA"/>
</dbReference>
<evidence type="ECO:0000313" key="3">
    <source>
        <dbReference type="EMBL" id="KAJ6823179.1"/>
    </source>
</evidence>
<reference evidence="3" key="2">
    <citation type="submission" date="2023-04" db="EMBL/GenBank/DDBJ databases">
        <authorList>
            <person name="Bruccoleri R.E."/>
            <person name="Oakeley E.J."/>
            <person name="Faust A.-M."/>
            <person name="Dessus-Babus S."/>
            <person name="Altorfer M."/>
            <person name="Burckhardt D."/>
            <person name="Oertli M."/>
            <person name="Naumann U."/>
            <person name="Petersen F."/>
            <person name="Wong J."/>
        </authorList>
    </citation>
    <scope>NUCLEOTIDE SEQUENCE</scope>
    <source>
        <strain evidence="3">GSM-AAB239-AS_SAM_17_03QT</strain>
        <tissue evidence="3">Leaf</tissue>
    </source>
</reference>
<proteinExistence type="inferred from homology"/>
<reference evidence="3" key="1">
    <citation type="journal article" date="2023" name="GigaByte">
        <title>Genome assembly of the bearded iris, Iris pallida Lam.</title>
        <authorList>
            <person name="Bruccoleri R.E."/>
            <person name="Oakeley E.J."/>
            <person name="Faust A.M.E."/>
            <person name="Altorfer M."/>
            <person name="Dessus-Babus S."/>
            <person name="Burckhardt D."/>
            <person name="Oertli M."/>
            <person name="Naumann U."/>
            <person name="Petersen F."/>
            <person name="Wong J."/>
        </authorList>
    </citation>
    <scope>NUCLEOTIDE SEQUENCE</scope>
    <source>
        <strain evidence="3">GSM-AAB239-AS_SAM_17_03QT</strain>
    </source>
</reference>
<protein>
    <submittedName>
        <fullName evidence="3">Uncharacterized protein</fullName>
    </submittedName>
</protein>
<dbReference type="AlphaFoldDB" id="A0AAX6G3B1"/>
<gene>
    <name evidence="3" type="ORF">M6B38_385285</name>
</gene>
<dbReference type="InterPro" id="IPR003676">
    <property type="entry name" value="SAUR_fam"/>
</dbReference>
<evidence type="ECO:0000313" key="4">
    <source>
        <dbReference type="Proteomes" id="UP001140949"/>
    </source>
</evidence>
<organism evidence="3 4">
    <name type="scientific">Iris pallida</name>
    <name type="common">Sweet iris</name>
    <dbReference type="NCBI Taxonomy" id="29817"/>
    <lineage>
        <taxon>Eukaryota</taxon>
        <taxon>Viridiplantae</taxon>
        <taxon>Streptophyta</taxon>
        <taxon>Embryophyta</taxon>
        <taxon>Tracheophyta</taxon>
        <taxon>Spermatophyta</taxon>
        <taxon>Magnoliopsida</taxon>
        <taxon>Liliopsida</taxon>
        <taxon>Asparagales</taxon>
        <taxon>Iridaceae</taxon>
        <taxon>Iridoideae</taxon>
        <taxon>Irideae</taxon>
        <taxon>Iris</taxon>
    </lineage>
</organism>
<dbReference type="GO" id="GO:0009733">
    <property type="term" value="P:response to auxin"/>
    <property type="evidence" value="ECO:0007669"/>
    <property type="project" value="InterPro"/>
</dbReference>
<keyword evidence="4" id="KW-1185">Reference proteome</keyword>
<feature type="compositionally biased region" description="Gly residues" evidence="2">
    <location>
        <begin position="120"/>
        <end position="134"/>
    </location>
</feature>